<accession>A0A3A6TPC5</accession>
<feature type="transmembrane region" description="Helical" evidence="6">
    <location>
        <begin position="107"/>
        <end position="127"/>
    </location>
</feature>
<keyword evidence="4 6" id="KW-0732">Signal</keyword>
<feature type="chain" id="PRO_5017098596" description="Cytochrome c-type biogenesis protein" evidence="6">
    <location>
        <begin position="20"/>
        <end position="159"/>
    </location>
</feature>
<protein>
    <recommendedName>
        <fullName evidence="6">Cytochrome c-type biogenesis protein</fullName>
    </recommendedName>
</protein>
<comment type="function">
    <text evidence="6">Possible subunit of a heme lyase.</text>
</comment>
<dbReference type="GO" id="GO:0017004">
    <property type="term" value="P:cytochrome complex assembly"/>
    <property type="evidence" value="ECO:0007669"/>
    <property type="project" value="UniProtKB-ARBA"/>
</dbReference>
<proteinExistence type="inferred from homology"/>
<evidence type="ECO:0000256" key="6">
    <source>
        <dbReference type="RuleBase" id="RU364112"/>
    </source>
</evidence>
<gene>
    <name evidence="8" type="ORF">D5R81_17765</name>
</gene>
<dbReference type="Gene3D" id="1.10.8.640">
    <property type="entry name" value="Cytochrome C biogenesis protein"/>
    <property type="match status" value="1"/>
</dbReference>
<dbReference type="PANTHER" id="PTHR47870">
    <property type="entry name" value="CYTOCHROME C-TYPE BIOGENESIS PROTEIN CCMH"/>
    <property type="match status" value="1"/>
</dbReference>
<keyword evidence="5 6" id="KW-0408">Iron</keyword>
<evidence type="ECO:0000256" key="2">
    <source>
        <dbReference type="ARBA" id="ARBA00022617"/>
    </source>
</evidence>
<dbReference type="InterPro" id="IPR005616">
    <property type="entry name" value="CcmH/CycL/Ccl2/NrfF_N"/>
</dbReference>
<dbReference type="GO" id="GO:0005886">
    <property type="term" value="C:plasma membrane"/>
    <property type="evidence" value="ECO:0007669"/>
    <property type="project" value="TreeGrafter"/>
</dbReference>
<dbReference type="RefSeq" id="WP_121854953.1">
    <property type="nucleotide sequence ID" value="NZ_CP037952.1"/>
</dbReference>
<feature type="domain" description="CcmH/CycL/Ccl2/NrfF N-terminal" evidence="7">
    <location>
        <begin position="15"/>
        <end position="152"/>
    </location>
</feature>
<evidence type="ECO:0000256" key="5">
    <source>
        <dbReference type="ARBA" id="ARBA00023004"/>
    </source>
</evidence>
<dbReference type="AlphaFoldDB" id="A0A3A6TPC5"/>
<keyword evidence="2 6" id="KW-0349">Heme</keyword>
<dbReference type="InterPro" id="IPR051263">
    <property type="entry name" value="C-type_cytochrome_biogenesis"/>
</dbReference>
<comment type="similarity">
    <text evidence="1 6">Belongs to the CcmH/CycL/Ccl2/NrfF family.</text>
</comment>
<comment type="caution">
    <text evidence="8">The sequence shown here is derived from an EMBL/GenBank/DDBJ whole genome shotgun (WGS) entry which is preliminary data.</text>
</comment>
<organism evidence="8 9">
    <name type="scientific">Parashewanella spongiae</name>
    <dbReference type="NCBI Taxonomy" id="342950"/>
    <lineage>
        <taxon>Bacteria</taxon>
        <taxon>Pseudomonadati</taxon>
        <taxon>Pseudomonadota</taxon>
        <taxon>Gammaproteobacteria</taxon>
        <taxon>Alteromonadales</taxon>
        <taxon>Shewanellaceae</taxon>
        <taxon>Parashewanella</taxon>
    </lineage>
</organism>
<name>A0A3A6TPC5_9GAMM</name>
<feature type="signal peptide" evidence="6">
    <location>
        <begin position="1"/>
        <end position="19"/>
    </location>
</feature>
<dbReference type="GO" id="GO:0046872">
    <property type="term" value="F:metal ion binding"/>
    <property type="evidence" value="ECO:0007669"/>
    <property type="project" value="UniProtKB-KW"/>
</dbReference>
<keyword evidence="6" id="KW-1133">Transmembrane helix</keyword>
<evidence type="ECO:0000256" key="4">
    <source>
        <dbReference type="ARBA" id="ARBA00022729"/>
    </source>
</evidence>
<dbReference type="FunFam" id="1.10.8.640:FF:000001">
    <property type="entry name" value="Cytochrome c-type biogenesis protein"/>
    <property type="match status" value="1"/>
</dbReference>
<sequence length="159" mass="18231">MNRLLKGLLVFGTWFIAHVAATPVDTYPFKTVENQERAISLARSLRCPQCQNQDLVDSNSPVAQDLRLQVYKMVDAGKADDEIIQYMTQRYGEFVLYKPKLENKTYILWWGPLGLLLIGGLVGVIFIRQQRINKGTEPQISESDQKMLDELLKDNNKNE</sequence>
<evidence type="ECO:0000256" key="3">
    <source>
        <dbReference type="ARBA" id="ARBA00022723"/>
    </source>
</evidence>
<keyword evidence="6" id="KW-0472">Membrane</keyword>
<dbReference type="PANTHER" id="PTHR47870:SF2">
    <property type="entry name" value="FORMATE-DEPENDENT NITRITE REDUCTASE COMPLEX SUBUNIT NRFF"/>
    <property type="match status" value="1"/>
</dbReference>
<dbReference type="CDD" id="cd16378">
    <property type="entry name" value="CcmH_N"/>
    <property type="match status" value="1"/>
</dbReference>
<evidence type="ECO:0000313" key="8">
    <source>
        <dbReference type="EMBL" id="RJY06420.1"/>
    </source>
</evidence>
<keyword evidence="6" id="KW-0812">Transmembrane</keyword>
<dbReference type="Proteomes" id="UP000273022">
    <property type="component" value="Unassembled WGS sequence"/>
</dbReference>
<dbReference type="Pfam" id="PF03918">
    <property type="entry name" value="CcmH"/>
    <property type="match status" value="1"/>
</dbReference>
<evidence type="ECO:0000259" key="7">
    <source>
        <dbReference type="Pfam" id="PF03918"/>
    </source>
</evidence>
<keyword evidence="9" id="KW-1185">Reference proteome</keyword>
<evidence type="ECO:0000313" key="9">
    <source>
        <dbReference type="Proteomes" id="UP000273022"/>
    </source>
</evidence>
<dbReference type="EMBL" id="QYYH01000164">
    <property type="protein sequence ID" value="RJY06420.1"/>
    <property type="molecule type" value="Genomic_DNA"/>
</dbReference>
<evidence type="ECO:0000256" key="1">
    <source>
        <dbReference type="ARBA" id="ARBA00010342"/>
    </source>
</evidence>
<dbReference type="InterPro" id="IPR038297">
    <property type="entry name" value="CcmH/CycL/NrfF/Ccl2_sf"/>
</dbReference>
<dbReference type="OrthoDB" id="9804975at2"/>
<reference evidence="8 9" key="1">
    <citation type="submission" date="2018-09" db="EMBL/GenBank/DDBJ databases">
        <title>Phylogeny of the Shewanellaceae, and recommendation for two new genera, Pseudoshewanella and Parashewanella.</title>
        <authorList>
            <person name="Wang G."/>
        </authorList>
    </citation>
    <scope>NUCLEOTIDE SEQUENCE [LARGE SCALE GENOMIC DNA]</scope>
    <source>
        <strain evidence="8 9">KCTC 22492</strain>
    </source>
</reference>
<keyword evidence="3 6" id="KW-0479">Metal-binding</keyword>